<gene>
    <name evidence="3" type="ORF">C464_06408</name>
</gene>
<dbReference type="GO" id="GO:0005886">
    <property type="term" value="C:plasma membrane"/>
    <property type="evidence" value="ECO:0007669"/>
    <property type="project" value="UniProtKB-SubCell"/>
</dbReference>
<comment type="subcellular location">
    <subcellularLocation>
        <location evidence="1">Cell membrane</location>
        <topology evidence="1">Peripheral membrane protein</topology>
    </subcellularLocation>
</comment>
<dbReference type="AlphaFoldDB" id="M0EQD6"/>
<dbReference type="PATRIC" id="fig|1227466.3.peg.1292"/>
<dbReference type="PANTHER" id="PTHR30432">
    <property type="entry name" value="TRANSCRIPTIONAL REGULATOR MODE"/>
    <property type="match status" value="1"/>
</dbReference>
<dbReference type="EMBL" id="AOJL01000027">
    <property type="protein sequence ID" value="ELZ48634.1"/>
    <property type="molecule type" value="Genomic_DNA"/>
</dbReference>
<proteinExistence type="predicted"/>
<feature type="domain" description="Transport-associated OB type 1" evidence="2">
    <location>
        <begin position="186"/>
        <end position="256"/>
    </location>
</feature>
<dbReference type="OrthoDB" id="70912at2157"/>
<protein>
    <submittedName>
        <fullName evidence="3">Transcriptional regulator, ModE family protein</fullName>
    </submittedName>
</protein>
<dbReference type="InterPro" id="IPR008995">
    <property type="entry name" value="Mo/tungstate-bd_C_term_dom"/>
</dbReference>
<reference evidence="3 4" key="1">
    <citation type="journal article" date="2014" name="PLoS Genet.">
        <title>Phylogenetically driven sequencing of extremely halophilic archaea reveals strategies for static and dynamic osmo-response.</title>
        <authorList>
            <person name="Becker E.A."/>
            <person name="Seitzer P.M."/>
            <person name="Tritt A."/>
            <person name="Larsen D."/>
            <person name="Krusor M."/>
            <person name="Yao A.I."/>
            <person name="Wu D."/>
            <person name="Madern D."/>
            <person name="Eisen J.A."/>
            <person name="Darling A.E."/>
            <person name="Facciotti M.T."/>
        </authorList>
    </citation>
    <scope>NUCLEOTIDE SEQUENCE [LARGE SCALE GENOMIC DNA]</scope>
    <source>
        <strain evidence="3 4">DSM 10284</strain>
    </source>
</reference>
<sequence>MSDATGPDAAAGRGHAALVEDGVEFDGRDAALLRAVDAAGSVAGAASALGRSRARALSRIETLEDAYGTLVERRRGGEGGGGSRLAASGRDLLDRYDRLQAVLAATASVPETVLRGTVEAIDGEIAVVDTAVGALSGLHGATGDEDAGGDGSDGGTVAAGDPVQVRIGADAVTVNDAASEVDPDATSARNRLTGRVSRIDSGETVSTVRIGVEPVDRGERVEAAVEVAALITAESVGRLGLAPGDRVSLRWKATATRLVAHAE</sequence>
<dbReference type="SUPFAM" id="SSF46785">
    <property type="entry name" value="Winged helix' DNA-binding domain"/>
    <property type="match status" value="1"/>
</dbReference>
<evidence type="ECO:0000259" key="2">
    <source>
        <dbReference type="Pfam" id="PF03459"/>
    </source>
</evidence>
<accession>M0EQD6</accession>
<dbReference type="RefSeq" id="WP_006112786.1">
    <property type="nucleotide sequence ID" value="NZ_AOJL01000027.1"/>
</dbReference>
<dbReference type="InterPro" id="IPR005116">
    <property type="entry name" value="Transp-assoc_OB_typ1"/>
</dbReference>
<dbReference type="Gene3D" id="2.40.50.100">
    <property type="match status" value="1"/>
</dbReference>
<name>M0EQD6_9EURY</name>
<evidence type="ECO:0000313" key="3">
    <source>
        <dbReference type="EMBL" id="ELZ48634.1"/>
    </source>
</evidence>
<keyword evidence="4" id="KW-1185">Reference proteome</keyword>
<dbReference type="InterPro" id="IPR036388">
    <property type="entry name" value="WH-like_DNA-bd_sf"/>
</dbReference>
<organism evidence="3 4">
    <name type="scientific">Halorubrum coriense DSM 10284</name>
    <dbReference type="NCBI Taxonomy" id="1227466"/>
    <lineage>
        <taxon>Archaea</taxon>
        <taxon>Methanobacteriati</taxon>
        <taxon>Methanobacteriota</taxon>
        <taxon>Stenosarchaea group</taxon>
        <taxon>Halobacteria</taxon>
        <taxon>Halobacteriales</taxon>
        <taxon>Haloferacaceae</taxon>
        <taxon>Halorubrum</taxon>
    </lineage>
</organism>
<dbReference type="PANTHER" id="PTHR30432:SF1">
    <property type="entry name" value="DNA-BINDING TRANSCRIPTIONAL DUAL REGULATOR MODE"/>
    <property type="match status" value="1"/>
</dbReference>
<dbReference type="InterPro" id="IPR051815">
    <property type="entry name" value="Molybdate_resp_trans_reg"/>
</dbReference>
<dbReference type="Gene3D" id="1.10.10.10">
    <property type="entry name" value="Winged helix-like DNA-binding domain superfamily/Winged helix DNA-binding domain"/>
    <property type="match status" value="1"/>
</dbReference>
<comment type="caution">
    <text evidence="3">The sequence shown here is derived from an EMBL/GenBank/DDBJ whole genome shotgun (WGS) entry which is preliminary data.</text>
</comment>
<dbReference type="Proteomes" id="UP000011509">
    <property type="component" value="Unassembled WGS sequence"/>
</dbReference>
<evidence type="ECO:0000313" key="4">
    <source>
        <dbReference type="Proteomes" id="UP000011509"/>
    </source>
</evidence>
<evidence type="ECO:0000256" key="1">
    <source>
        <dbReference type="ARBA" id="ARBA00004202"/>
    </source>
</evidence>
<dbReference type="Pfam" id="PF03459">
    <property type="entry name" value="TOBE"/>
    <property type="match status" value="1"/>
</dbReference>
<dbReference type="InterPro" id="IPR036390">
    <property type="entry name" value="WH_DNA-bd_sf"/>
</dbReference>
<dbReference type="SUPFAM" id="SSF50331">
    <property type="entry name" value="MOP-like"/>
    <property type="match status" value="1"/>
</dbReference>
<dbReference type="STRING" id="1227466.C464_06408"/>